<keyword evidence="1 5" id="KW-0808">Transferase</keyword>
<evidence type="ECO:0000256" key="3">
    <source>
        <dbReference type="ARBA" id="ARBA00022777"/>
    </source>
</evidence>
<dbReference type="CDD" id="cd24010">
    <property type="entry name" value="ASKHA_NBD_AcK_PK"/>
    <property type="match status" value="1"/>
</dbReference>
<dbReference type="Gene3D" id="3.30.420.40">
    <property type="match status" value="2"/>
</dbReference>
<accession>A0A644SP39</accession>
<proteinExistence type="inferred from homology"/>
<organism evidence="5">
    <name type="scientific">bioreactor metagenome</name>
    <dbReference type="NCBI Taxonomy" id="1076179"/>
    <lineage>
        <taxon>unclassified sequences</taxon>
        <taxon>metagenomes</taxon>
        <taxon>ecological metagenomes</taxon>
    </lineage>
</organism>
<dbReference type="PIRSF" id="PIRSF000722">
    <property type="entry name" value="Acetate_prop_kin"/>
    <property type="match status" value="1"/>
</dbReference>
<dbReference type="EC" id="2.7.2.1" evidence="5"/>
<dbReference type="Pfam" id="PF00871">
    <property type="entry name" value="Acetate_kinase"/>
    <property type="match status" value="1"/>
</dbReference>
<keyword evidence="3 5" id="KW-0418">Kinase</keyword>
<comment type="caution">
    <text evidence="5">The sequence shown here is derived from an EMBL/GenBank/DDBJ whole genome shotgun (WGS) entry which is preliminary data.</text>
</comment>
<dbReference type="PANTHER" id="PTHR21060:SF15">
    <property type="entry name" value="ACETATE KINASE-RELATED"/>
    <property type="match status" value="1"/>
</dbReference>
<dbReference type="PROSITE" id="PS01075">
    <property type="entry name" value="ACETATE_KINASE_1"/>
    <property type="match status" value="1"/>
</dbReference>
<dbReference type="PRINTS" id="PR00471">
    <property type="entry name" value="ACETATEKNASE"/>
</dbReference>
<reference evidence="5" key="1">
    <citation type="submission" date="2019-08" db="EMBL/GenBank/DDBJ databases">
        <authorList>
            <person name="Kucharzyk K."/>
            <person name="Murdoch R.W."/>
            <person name="Higgins S."/>
            <person name="Loffler F."/>
        </authorList>
    </citation>
    <scope>NUCLEOTIDE SEQUENCE</scope>
</reference>
<gene>
    <name evidence="5" type="primary">ackA_1</name>
    <name evidence="5" type="ORF">SDC9_01877</name>
</gene>
<evidence type="ECO:0000256" key="1">
    <source>
        <dbReference type="ARBA" id="ARBA00022679"/>
    </source>
</evidence>
<dbReference type="PANTHER" id="PTHR21060">
    <property type="entry name" value="ACETATE KINASE"/>
    <property type="match status" value="1"/>
</dbReference>
<dbReference type="NCBIfam" id="TIGR00016">
    <property type="entry name" value="ackA"/>
    <property type="match status" value="1"/>
</dbReference>
<keyword evidence="4" id="KW-0067">ATP-binding</keyword>
<dbReference type="InterPro" id="IPR004372">
    <property type="entry name" value="Ac/propionate_kinase"/>
</dbReference>
<dbReference type="HAMAP" id="MF_00020">
    <property type="entry name" value="Acetate_kinase"/>
    <property type="match status" value="1"/>
</dbReference>
<dbReference type="SUPFAM" id="SSF53067">
    <property type="entry name" value="Actin-like ATPase domain"/>
    <property type="match status" value="2"/>
</dbReference>
<sequence length="429" mass="47458">MEKALVKIKKRERKAEKLPKLKILKNYYMNILVINAGSSSLKYQIINILSQQVLAKGLAERIGIEGGRIKHQYATNEGFGEYILEENLPEHATAFEAITGLLTHPDFGVIENPESIKAIGHRVVHGGEKFTKTQIITPEVKEAIKTLIPLAPLHNPANLIGIEASEKFFPNAVQVAVFDTAFFATLPEHAYRYAIPKKFYTDNSIRVYGFHGTSHKFVYNEAKKILKNDHLKAITIHLGNGASMAAVNENGESIDTTLGFGPLCGLAMGTRSGDIDPSVIFYMVEELGFSLQEVKNILNKESGMLGLGGSSDARDINEKCEQGDADAKLTLELYTHRIKKYIGSYFASLNGIDTIIFTAGLGENDAVVRSWSCKNLEALGIKLDEEANVKFNHTKVPVEIQAPESKVKILIIPTNEELEIAQQTYELIQ</sequence>
<evidence type="ECO:0000256" key="4">
    <source>
        <dbReference type="ARBA" id="ARBA00022840"/>
    </source>
</evidence>
<dbReference type="GO" id="GO:0006083">
    <property type="term" value="P:acetate metabolic process"/>
    <property type="evidence" value="ECO:0007669"/>
    <property type="project" value="TreeGrafter"/>
</dbReference>
<name>A0A644SP39_9ZZZZ</name>
<dbReference type="InterPro" id="IPR000890">
    <property type="entry name" value="Aliphatic_acid_kin_short-chain"/>
</dbReference>
<dbReference type="GO" id="GO:0008776">
    <property type="term" value="F:acetate kinase activity"/>
    <property type="evidence" value="ECO:0007669"/>
    <property type="project" value="UniProtKB-EC"/>
</dbReference>
<dbReference type="EMBL" id="VSSQ01000003">
    <property type="protein sequence ID" value="MPL56393.1"/>
    <property type="molecule type" value="Genomic_DNA"/>
</dbReference>
<protein>
    <submittedName>
        <fullName evidence="5">Acetate kinase</fullName>
        <ecNumber evidence="5">2.7.2.1</ecNumber>
    </submittedName>
</protein>
<dbReference type="InterPro" id="IPR043129">
    <property type="entry name" value="ATPase_NBD"/>
</dbReference>
<evidence type="ECO:0000256" key="2">
    <source>
        <dbReference type="ARBA" id="ARBA00022741"/>
    </source>
</evidence>
<dbReference type="GO" id="GO:0005524">
    <property type="term" value="F:ATP binding"/>
    <property type="evidence" value="ECO:0007669"/>
    <property type="project" value="UniProtKB-KW"/>
</dbReference>
<keyword evidence="2" id="KW-0547">Nucleotide-binding</keyword>
<evidence type="ECO:0000313" key="5">
    <source>
        <dbReference type="EMBL" id="MPL56393.1"/>
    </source>
</evidence>
<dbReference type="AlphaFoldDB" id="A0A644SP39"/>
<dbReference type="InterPro" id="IPR023865">
    <property type="entry name" value="Aliphatic_acid_kinase_CS"/>
</dbReference>